<dbReference type="Gene3D" id="1.10.238.10">
    <property type="entry name" value="EF-hand"/>
    <property type="match status" value="1"/>
</dbReference>
<evidence type="ECO:0000256" key="1">
    <source>
        <dbReference type="ARBA" id="ARBA00022468"/>
    </source>
</evidence>
<dbReference type="Bgee" id="WBGene00012868">
    <property type="expression patterns" value="Expressed in germ line (C elegans) and 4 other cell types or tissues"/>
</dbReference>
<dbReference type="InParanoid" id="G5EBE2"/>
<dbReference type="Gene3D" id="1.10.10.750">
    <property type="entry name" value="Ypt/Rab-GAP domain of gyp1p, domain 1"/>
    <property type="match status" value="1"/>
</dbReference>
<keyword evidence="9" id="KW-1267">Proteomics identification</keyword>
<feature type="region of interest" description="Disordered" evidence="4">
    <location>
        <begin position="973"/>
        <end position="999"/>
    </location>
</feature>
<protein>
    <submittedName>
        <fullName evidence="6">Rab-GAP TBC domain-containing protein</fullName>
    </submittedName>
</protein>
<name>G5EBE2_CAEEL</name>
<organism evidence="6 7">
    <name type="scientific">Caenorhabditis elegans</name>
    <dbReference type="NCBI Taxonomy" id="6239"/>
    <lineage>
        <taxon>Eukaryota</taxon>
        <taxon>Metazoa</taxon>
        <taxon>Ecdysozoa</taxon>
        <taxon>Nematoda</taxon>
        <taxon>Chromadorea</taxon>
        <taxon>Rhabditida</taxon>
        <taxon>Rhabditina</taxon>
        <taxon>Rhabditomorpha</taxon>
        <taxon>Rhabditoidea</taxon>
        <taxon>Rhabditidae</taxon>
        <taxon>Peloderinae</taxon>
        <taxon>Caenorhabditis</taxon>
    </lineage>
</organism>
<dbReference type="FunFam" id="2.30.29.30:FF:000552">
    <property type="entry name" value="TBC (Tre-2/Bub2/Cdc16) domain family"/>
    <property type="match status" value="1"/>
</dbReference>
<dbReference type="PROSITE" id="PS50086">
    <property type="entry name" value="TBC_RABGAP"/>
    <property type="match status" value="1"/>
</dbReference>
<evidence type="ECO:0000313" key="8">
    <source>
        <dbReference type="WormBase" id="Y45F10A.6a"/>
    </source>
</evidence>
<dbReference type="ExpressionAtlas" id="G5EBE2">
    <property type="expression patterns" value="baseline and differential"/>
</dbReference>
<dbReference type="InterPro" id="IPR035969">
    <property type="entry name" value="Rab-GAP_TBC_sf"/>
</dbReference>
<evidence type="ECO:0000256" key="4">
    <source>
        <dbReference type="SAM" id="MobiDB-lite"/>
    </source>
</evidence>
<evidence type="ECO:0007829" key="9">
    <source>
        <dbReference type="PeptideAtlas" id="G5EBE2"/>
    </source>
</evidence>
<dbReference type="PIR" id="T26720">
    <property type="entry name" value="T26720"/>
</dbReference>
<dbReference type="Reactome" id="R-CEL-432722">
    <property type="pathway name" value="Golgi Associated Vesicle Biogenesis"/>
</dbReference>
<dbReference type="EMBL" id="BX284604">
    <property type="protein sequence ID" value="CAA16368.2"/>
    <property type="molecule type" value="Genomic_DNA"/>
</dbReference>
<dbReference type="SUPFAM" id="SSF47473">
    <property type="entry name" value="EF-hand"/>
    <property type="match status" value="1"/>
</dbReference>
<dbReference type="SUPFAM" id="SSF47923">
    <property type="entry name" value="Ypt/Rab-GAP domain of gyp1p"/>
    <property type="match status" value="2"/>
</dbReference>
<evidence type="ECO:0000313" key="6">
    <source>
        <dbReference type="EMBL" id="CAA16368.2"/>
    </source>
</evidence>
<dbReference type="PaxDb" id="6239-Y45F10A.6a"/>
<evidence type="ECO:0000259" key="5">
    <source>
        <dbReference type="PROSITE" id="PS50086"/>
    </source>
</evidence>
<evidence type="ECO:0000313" key="7">
    <source>
        <dbReference type="Proteomes" id="UP000001940"/>
    </source>
</evidence>
<accession>G5EBE2</accession>
<dbReference type="PROSITE" id="PS00018">
    <property type="entry name" value="EF_HAND_1"/>
    <property type="match status" value="1"/>
</dbReference>
<dbReference type="PeptideAtlas" id="G5EBE2"/>
<feature type="domain" description="Rab-GAP TBC" evidence="5">
    <location>
        <begin position="489"/>
        <end position="676"/>
    </location>
</feature>
<feature type="compositionally biased region" description="Basic and acidic residues" evidence="4">
    <location>
        <begin position="416"/>
        <end position="426"/>
    </location>
</feature>
<keyword evidence="7" id="KW-1185">Reference proteome</keyword>
<dbReference type="FunFam" id="1.10.472.80:FF:000069">
    <property type="entry name" value="TBC (Tre-2/Bub2/Cdc16) domain family"/>
    <property type="match status" value="1"/>
</dbReference>
<keyword evidence="2" id="KW-0677">Repeat</keyword>
<dbReference type="PANTHER" id="PTHR47666:SF1">
    <property type="entry name" value="PROTEIN VASCULAR ASSOCIATED DEATH 1, CHLOROPLASTIC"/>
    <property type="match status" value="1"/>
</dbReference>
<dbReference type="SMART" id="SM00164">
    <property type="entry name" value="TBC"/>
    <property type="match status" value="1"/>
</dbReference>
<dbReference type="RefSeq" id="NP_502598.2">
    <property type="nucleotide sequence ID" value="NM_070197.6"/>
</dbReference>
<dbReference type="AGR" id="WB:WBGene00012868"/>
<dbReference type="GeneID" id="178316"/>
<dbReference type="SMR" id="G5EBE2"/>
<dbReference type="Pfam" id="PF00566">
    <property type="entry name" value="RabGAP-TBC"/>
    <property type="match status" value="1"/>
</dbReference>
<dbReference type="AlphaFoldDB" id="G5EBE2"/>
<dbReference type="PANTHER" id="PTHR47666">
    <property type="entry name" value="PROTEIN VASCULAR ASSOCIATED DEATH 1, CHLOROPLASTIC"/>
    <property type="match status" value="1"/>
</dbReference>
<evidence type="ECO:0000256" key="3">
    <source>
        <dbReference type="ARBA" id="ARBA00022837"/>
    </source>
</evidence>
<dbReference type="FunFam" id="1.10.8.270:FF:000002">
    <property type="entry name" value="TBC1 domain family member 9B"/>
    <property type="match status" value="1"/>
</dbReference>
<sequence>MVWVKPEHLILAQSFWSCEKASKYFQLQRRKGHGTRGFSSLIVATIDSVFDTRPPPYRIIYDFDDEDVHISIVLAVAVEEKEIEEHWNHVLQHFVPAIEPLQFEKDVRRYVTTKVESLANNSEEVVSPYSEELDSVSTRSCLEKFHKSFSIPPDEKLVNYYKCCLWKGKVPAQGDLFLSVNFLCFHAFMMGNETKIKLKWTDIVRLERVSSILFPQSILVVTKEDKKFSFSMFLNFEETFQLASQLANIAMKQLIEEEGFCEDSALRRKMLMESEHRRTVKTKASFLKRDLDARHRSDAFRCQFNLPLTEKLDGDTQCRLFTPYDRRHVPGKLFVSANFVCFASRTERLVSIVVPLIEVTSIEECSPVSSSQTTQGILLCLRNDATVIFSAVPDRDRVLSKITVFLERGKIERTMEKAKADSERGRSSTSSSSSSFDKLIWDCPLIEKYPFGADASDKCREKWNKYLQEYGTGVCMYRTVELHRLLLEGVPLQLRGQIWMVCSGAAAEMALNPGYYRELLHKNQGVYSVALEEIERDLHRSLPEHPAFQQGPGIDALRRILTAYAFRNPNIGYCQAMNIVGSVLLLFTKEEEAFWLLVAVCERLLPDYYNTKVVGALVDQGVFSELVERLLPTVGAQLTRLGLDDMVALSWFLTVFLSAIKFDAAVRILDLFFFEGARLMFQVALEMLKENEKLICESRDDGEILMSLAKYTESIYEGDTVVERKPSTVQLGTTILSDLEEAASTMINFMGTDITRTFPKIPIGDLLANSYQNFGYCFTNENIETLRLKNRLKVVQNLEDNQMRSIIKSIGKDCRFTNEELEALYNVVKEEHLLSWRHRLGVSARGKMAAVTERPRPDPCAQSQYRLDYDLFSEVFPRLLPWPVTNIFIIRVFRLLDISDNGLLTFRDLAINLSILLRGEATEKLALFYKCHLPPAFNMSDLDGLDSSEESSPERKDGEPELAIEATDLLGTPKRTQAQLQERRSNSVDIPRKESDQNLADSLRTRCSTSSAVMIHANMEERASDAESLIDLIASKSIGSCPSETDVDRIQVADVASEESYSVVDESIEKMKQLRAKALSSPDSSSTKLEMKMLPVMSQIQFIQLWKTFYDMLSGKETEQSVFHSLAVTGTLLLQLGETHRELQAKLEAQIADAMQDLDETLKHVEDGDEEFEEDRKIDPIEVQRKRIGDMQTCFSMADDEWRVNLEQILASVMAETTLADFFERKYSLDALIKKYYKTRFSTDSIN</sequence>
<dbReference type="InterPro" id="IPR036014">
    <property type="entry name" value="TCB1D9/TCB1D9B_PH-GRAM1"/>
</dbReference>
<dbReference type="Gene3D" id="1.10.472.80">
    <property type="entry name" value="Ypt/Rab-GAP domain of gyp1p, domain 3"/>
    <property type="match status" value="1"/>
</dbReference>
<keyword evidence="1" id="KW-0343">GTPase activation</keyword>
<dbReference type="Pfam" id="PF02893">
    <property type="entry name" value="GRAM"/>
    <property type="match status" value="2"/>
</dbReference>
<dbReference type="GO" id="GO:0005096">
    <property type="term" value="F:GTPase activator activity"/>
    <property type="evidence" value="ECO:0000318"/>
    <property type="project" value="GO_Central"/>
</dbReference>
<dbReference type="WormBase" id="Y45F10A.6a">
    <property type="protein sequence ID" value="CE40583"/>
    <property type="gene ID" value="WBGene00012868"/>
    <property type="gene designation" value="tbc-9"/>
</dbReference>
<dbReference type="InterPro" id="IPR000195">
    <property type="entry name" value="Rab-GAP-TBC_dom"/>
</dbReference>
<dbReference type="PhylomeDB" id="G5EBE2"/>
<dbReference type="InterPro" id="IPR018247">
    <property type="entry name" value="EF_Hand_1_Ca_BS"/>
</dbReference>
<proteinExistence type="evidence at protein level"/>
<dbReference type="STRING" id="6239.Y45F10A.6a.1"/>
<dbReference type="FunFam" id="2.30.29.30:FF:000013">
    <property type="entry name" value="Putative TBC1 domain family member 8B"/>
    <property type="match status" value="1"/>
</dbReference>
<dbReference type="OrthoDB" id="17687at2759"/>
<dbReference type="SMART" id="SM00568">
    <property type="entry name" value="GRAM"/>
    <property type="match status" value="2"/>
</dbReference>
<feature type="region of interest" description="Disordered" evidence="4">
    <location>
        <begin position="416"/>
        <end position="436"/>
    </location>
</feature>
<dbReference type="GO" id="GO:0003008">
    <property type="term" value="P:system process"/>
    <property type="evidence" value="ECO:0007669"/>
    <property type="project" value="UniProtKB-ARBA"/>
</dbReference>
<evidence type="ECO:0000256" key="2">
    <source>
        <dbReference type="ARBA" id="ARBA00022737"/>
    </source>
</evidence>
<dbReference type="Gene3D" id="1.10.8.270">
    <property type="entry name" value="putative rabgap domain of human tbc1 domain family member 14 like domains"/>
    <property type="match status" value="1"/>
</dbReference>
<feature type="compositionally biased region" description="Basic and acidic residues" evidence="4">
    <location>
        <begin position="981"/>
        <end position="996"/>
    </location>
</feature>
<dbReference type="CTD" id="178316"/>
<dbReference type="Proteomes" id="UP000001940">
    <property type="component" value="Chromosome IV"/>
</dbReference>
<keyword evidence="3" id="KW-0106">Calcium</keyword>
<dbReference type="Gene3D" id="2.30.29.30">
    <property type="entry name" value="Pleckstrin-homology domain (PH domain)/Phosphotyrosine-binding domain (PTB)"/>
    <property type="match status" value="2"/>
</dbReference>
<dbReference type="InterPro" id="IPR011993">
    <property type="entry name" value="PH-like_dom_sf"/>
</dbReference>
<gene>
    <name evidence="6 8" type="primary">tbc-9</name>
    <name evidence="6" type="ORF">CELE_Y45F10A.6</name>
    <name evidence="8" type="ORF">Y45F10A.6</name>
</gene>
<dbReference type="InterPro" id="IPR011992">
    <property type="entry name" value="EF-hand-dom_pair"/>
</dbReference>
<dbReference type="CDD" id="cd13354">
    <property type="entry name" value="PH-GRAM2_TCB1D9_TCB1D9B"/>
    <property type="match status" value="1"/>
</dbReference>
<dbReference type="InterPro" id="IPR036017">
    <property type="entry name" value="TCB1D9/TCB1D9B_PH-GRAM2"/>
</dbReference>
<dbReference type="InterPro" id="IPR004182">
    <property type="entry name" value="GRAM"/>
</dbReference>
<dbReference type="CDD" id="cd13351">
    <property type="entry name" value="PH-GRAM1_TCB1D9_TCB1D9B"/>
    <property type="match status" value="1"/>
</dbReference>
<reference evidence="6 7" key="1">
    <citation type="journal article" date="1998" name="Science">
        <title>Genome sequence of the nematode C. elegans: a platform for investigating biology.</title>
        <authorList>
            <consortium name="The C. elegans sequencing consortium"/>
            <person name="Sulson J.E."/>
            <person name="Waterston R."/>
        </authorList>
    </citation>
    <scope>NUCLEOTIDE SEQUENCE [LARGE SCALE GENOMIC DNA]</scope>
    <source>
        <strain evidence="6 7">Bristol N2</strain>
    </source>
</reference>
<dbReference type="FunCoup" id="G5EBE2">
    <property type="interactions" value="3015"/>
</dbReference>
<dbReference type="OMA" id="HMCFYAY"/>
<dbReference type="eggNOG" id="KOG4347">
    <property type="taxonomic scope" value="Eukaryota"/>
</dbReference>